<accession>A0A914VF68</accession>
<dbReference type="WBParaSite" id="PSAMB.scaffold19042size855.g37765.t1">
    <property type="protein sequence ID" value="PSAMB.scaffold19042size855.g37765.t1"/>
    <property type="gene ID" value="PSAMB.scaffold19042size855.g37765"/>
</dbReference>
<proteinExistence type="predicted"/>
<organism evidence="1 2">
    <name type="scientific">Plectus sambesii</name>
    <dbReference type="NCBI Taxonomy" id="2011161"/>
    <lineage>
        <taxon>Eukaryota</taxon>
        <taxon>Metazoa</taxon>
        <taxon>Ecdysozoa</taxon>
        <taxon>Nematoda</taxon>
        <taxon>Chromadorea</taxon>
        <taxon>Plectida</taxon>
        <taxon>Plectina</taxon>
        <taxon>Plectoidea</taxon>
        <taxon>Plectidae</taxon>
        <taxon>Plectus</taxon>
    </lineage>
</organism>
<dbReference type="Proteomes" id="UP000887566">
    <property type="component" value="Unplaced"/>
</dbReference>
<keyword evidence="1" id="KW-1185">Reference proteome</keyword>
<protein>
    <submittedName>
        <fullName evidence="2">Uncharacterized protein</fullName>
    </submittedName>
</protein>
<name>A0A914VF68_9BILA</name>
<dbReference type="AlphaFoldDB" id="A0A914VF68"/>
<reference evidence="2" key="1">
    <citation type="submission" date="2022-11" db="UniProtKB">
        <authorList>
            <consortium name="WormBaseParasite"/>
        </authorList>
    </citation>
    <scope>IDENTIFICATION</scope>
</reference>
<sequence length="41" mass="4363">MSDEPNDEYTAIVLATESAIKWPAGSDRSGGRAWAGLLKPT</sequence>
<evidence type="ECO:0000313" key="1">
    <source>
        <dbReference type="Proteomes" id="UP000887566"/>
    </source>
</evidence>
<evidence type="ECO:0000313" key="2">
    <source>
        <dbReference type="WBParaSite" id="PSAMB.scaffold19042size855.g37765.t1"/>
    </source>
</evidence>